<dbReference type="Gene3D" id="3.30.450.40">
    <property type="match status" value="1"/>
</dbReference>
<dbReference type="InterPro" id="IPR052340">
    <property type="entry name" value="RNase_Y/CdgJ"/>
</dbReference>
<dbReference type="InterPro" id="IPR013976">
    <property type="entry name" value="HDOD"/>
</dbReference>
<dbReference type="Pfam" id="PF01590">
    <property type="entry name" value="GAF"/>
    <property type="match status" value="1"/>
</dbReference>
<dbReference type="Pfam" id="PF08668">
    <property type="entry name" value="HDOD"/>
    <property type="match status" value="1"/>
</dbReference>
<dbReference type="SUPFAM" id="SSF55781">
    <property type="entry name" value="GAF domain-like"/>
    <property type="match status" value="1"/>
</dbReference>
<proteinExistence type="predicted"/>
<comment type="caution">
    <text evidence="2">The sequence shown here is derived from an EMBL/GenBank/DDBJ whole genome shotgun (WGS) entry which is preliminary data.</text>
</comment>
<dbReference type="PANTHER" id="PTHR33525">
    <property type="match status" value="1"/>
</dbReference>
<evidence type="ECO:0000313" key="3">
    <source>
        <dbReference type="Proteomes" id="UP001165427"/>
    </source>
</evidence>
<evidence type="ECO:0000259" key="1">
    <source>
        <dbReference type="PROSITE" id="PS51833"/>
    </source>
</evidence>
<evidence type="ECO:0000313" key="2">
    <source>
        <dbReference type="EMBL" id="MCJ8499475.1"/>
    </source>
</evidence>
<protein>
    <submittedName>
        <fullName evidence="2">HDOD domain-containing protein</fullName>
    </submittedName>
</protein>
<dbReference type="Proteomes" id="UP001165427">
    <property type="component" value="Unassembled WGS sequence"/>
</dbReference>
<dbReference type="InterPro" id="IPR003018">
    <property type="entry name" value="GAF"/>
</dbReference>
<name>A0AA41R264_9BACT</name>
<reference evidence="2" key="1">
    <citation type="submission" date="2022-04" db="EMBL/GenBank/DDBJ databases">
        <title>Desulfatitalea alkaliphila sp. nov., a novel anaerobic sulfate-reducing bacterium isolated from terrestrial mud volcano, Taman Peninsula, Russia.</title>
        <authorList>
            <person name="Khomyakova M.A."/>
            <person name="Merkel A.Y."/>
            <person name="Slobodkin A.I."/>
        </authorList>
    </citation>
    <scope>NUCLEOTIDE SEQUENCE</scope>
    <source>
        <strain evidence="2">M08but</strain>
    </source>
</reference>
<organism evidence="2 3">
    <name type="scientific">Desulfatitalea alkaliphila</name>
    <dbReference type="NCBI Taxonomy" id="2929485"/>
    <lineage>
        <taxon>Bacteria</taxon>
        <taxon>Pseudomonadati</taxon>
        <taxon>Thermodesulfobacteriota</taxon>
        <taxon>Desulfobacteria</taxon>
        <taxon>Desulfobacterales</taxon>
        <taxon>Desulfosarcinaceae</taxon>
        <taxon>Desulfatitalea</taxon>
    </lineage>
</organism>
<dbReference type="RefSeq" id="WP_246902818.1">
    <property type="nucleotide sequence ID" value="NZ_JALJRB010000002.1"/>
</dbReference>
<dbReference type="PANTHER" id="PTHR33525:SF3">
    <property type="entry name" value="RIBONUCLEASE Y"/>
    <property type="match status" value="1"/>
</dbReference>
<dbReference type="PROSITE" id="PS51833">
    <property type="entry name" value="HDOD"/>
    <property type="match status" value="1"/>
</dbReference>
<dbReference type="AlphaFoldDB" id="A0AA41R264"/>
<sequence length="542" mass="60131">MPLGEPPELLTPRPRKPQSPLARMLGRIRHSDEFPSISKYVVEINRKLAASSADCDASELADIILHDYGLTSKLLKLANSVNYAFASGNVTTVTRAVVVLGFKYVRMTAIGLSLFEHFKNNAFEQELKEEVIRSFWSGILARDLAAAEKDIDPEEAFLCAMLSRFGKLVMIRYLPGEYRKVLNWMARHDCSETIAVKACCGITYQELGRAVARQWNFPPRICDGLRPIAIHNWKHRDTGASKLAALSGFVQALSKLIGMDGQQKNEEAVQKLLEQFQPVVSISKKQLERLIEDSLAKVRQHARAMDFSVADSPFFNDLTAAFASAPEGSAAVSKPSAALPASGSFKLTDSMDLKTGGSDAAASPAEMILEGVQEISQAMMADHAFNDIAPMGLEILYRSLGVQRALMFIRDSDTQWMNVRFGYGRQARNLVQNAGFKVAEAAKDLFNLSLRVGKDLVMADAGDDKIRHLIPLWYRRHIDAPAFIFLPIMVQNVAIGALYADRPEIGAPINEAEHRHLSMLRNQLVLAIQYRQLHQDGAQPTH</sequence>
<gene>
    <name evidence="2" type="ORF">MRX98_02725</name>
</gene>
<dbReference type="Gene3D" id="1.10.3210.10">
    <property type="entry name" value="Hypothetical protein af1432"/>
    <property type="match status" value="1"/>
</dbReference>
<dbReference type="SUPFAM" id="SSF109604">
    <property type="entry name" value="HD-domain/PDEase-like"/>
    <property type="match status" value="1"/>
</dbReference>
<accession>A0AA41R264</accession>
<feature type="domain" description="HDOD" evidence="1">
    <location>
        <begin position="34"/>
        <end position="231"/>
    </location>
</feature>
<dbReference type="EMBL" id="JALJRB010000002">
    <property type="protein sequence ID" value="MCJ8499475.1"/>
    <property type="molecule type" value="Genomic_DNA"/>
</dbReference>
<keyword evidence="3" id="KW-1185">Reference proteome</keyword>
<dbReference type="InterPro" id="IPR029016">
    <property type="entry name" value="GAF-like_dom_sf"/>
</dbReference>